<keyword evidence="1" id="KW-1133">Transmembrane helix</keyword>
<dbReference type="RefSeq" id="WP_305471931.1">
    <property type="nucleotide sequence ID" value="NZ_JAUYVT010000006.1"/>
</dbReference>
<evidence type="ECO:0000256" key="1">
    <source>
        <dbReference type="SAM" id="Phobius"/>
    </source>
</evidence>
<feature type="transmembrane region" description="Helical" evidence="1">
    <location>
        <begin position="209"/>
        <end position="224"/>
    </location>
</feature>
<feature type="transmembrane region" description="Helical" evidence="1">
    <location>
        <begin position="395"/>
        <end position="413"/>
    </location>
</feature>
<feature type="transmembrane region" description="Helical" evidence="1">
    <location>
        <begin position="117"/>
        <end position="140"/>
    </location>
</feature>
<feature type="transmembrane region" description="Helical" evidence="1">
    <location>
        <begin position="69"/>
        <end position="91"/>
    </location>
</feature>
<feature type="transmembrane region" description="Helical" evidence="1">
    <location>
        <begin position="160"/>
        <end position="178"/>
    </location>
</feature>
<reference evidence="2" key="1">
    <citation type="submission" date="2023-07" db="EMBL/GenBank/DDBJ databases">
        <title>Genome content predicts the carbon catabolic preferences of heterotrophic bacteria.</title>
        <authorList>
            <person name="Gralka M."/>
        </authorList>
    </citation>
    <scope>NUCLEOTIDE SEQUENCE</scope>
    <source>
        <strain evidence="2">4G09</strain>
    </source>
</reference>
<name>A0ABT9FDC7_9GAMM</name>
<gene>
    <name evidence="2" type="ORF">Q8W34_09065</name>
</gene>
<feature type="transmembrane region" description="Helical" evidence="1">
    <location>
        <begin position="236"/>
        <end position="253"/>
    </location>
</feature>
<sequence>MIDAFITFYFIILLLLLLYLKKGKKDFFHVIPFFILFSMAEVPYLYFIAHNPQELHPKVIYYLDDFSFAFFQHVMYKLIFAIVCIFTMAFFEPKGKLFGVSSVGVGMKVVKFKYASYFFIALTILMFALFLHKVGGFFFLISNMDNKTLVVQGTAMYRNIFFISAMLSIGYYITYLSLKKIKLKNYLFLFFISVFFFAMLASYGERKNPLLLLVFLILMWNYKIKNVNVFSVKNLLLLFFLVFFASLAPILRVDGALDYYMSDPGSLIPDALPYMGELFKRFSDIDISLFIFPYFDSINKLWFGSTFIDFFTGFIPSSFYEAKPPLDEGVYIYNFAQGNNVAINSPFKYMIPVGWPLSRVTAGYVHFGPVGVILYAILTGMVLRYFYQVMISSKFAPLWVSFYAFMMLTGFGISNAFIFNTLTIFVLLMLFTLFIYLFEGKKNVSR</sequence>
<feature type="transmembrane region" description="Helical" evidence="1">
    <location>
        <begin position="419"/>
        <end position="438"/>
    </location>
</feature>
<keyword evidence="1" id="KW-0812">Transmembrane</keyword>
<feature type="transmembrane region" description="Helical" evidence="1">
    <location>
        <begin position="6"/>
        <end position="21"/>
    </location>
</feature>
<evidence type="ECO:0008006" key="4">
    <source>
        <dbReference type="Google" id="ProtNLM"/>
    </source>
</evidence>
<proteinExistence type="predicted"/>
<evidence type="ECO:0000313" key="2">
    <source>
        <dbReference type="EMBL" id="MDP2564784.1"/>
    </source>
</evidence>
<accession>A0ABT9FDC7</accession>
<dbReference type="EMBL" id="JAUYVT010000006">
    <property type="protein sequence ID" value="MDP2564784.1"/>
    <property type="molecule type" value="Genomic_DNA"/>
</dbReference>
<keyword evidence="3" id="KW-1185">Reference proteome</keyword>
<protein>
    <recommendedName>
        <fullName evidence="4">Oligosaccharide repeat unit polymerase</fullName>
    </recommendedName>
</protein>
<organism evidence="2 3">
    <name type="scientific">Pseudoalteromonas marina</name>
    <dbReference type="NCBI Taxonomy" id="267375"/>
    <lineage>
        <taxon>Bacteria</taxon>
        <taxon>Pseudomonadati</taxon>
        <taxon>Pseudomonadota</taxon>
        <taxon>Gammaproteobacteria</taxon>
        <taxon>Alteromonadales</taxon>
        <taxon>Pseudoalteromonadaceae</taxon>
        <taxon>Pseudoalteromonas</taxon>
    </lineage>
</organism>
<keyword evidence="1" id="KW-0472">Membrane</keyword>
<feature type="transmembrane region" description="Helical" evidence="1">
    <location>
        <begin position="28"/>
        <end position="49"/>
    </location>
</feature>
<comment type="caution">
    <text evidence="2">The sequence shown here is derived from an EMBL/GenBank/DDBJ whole genome shotgun (WGS) entry which is preliminary data.</text>
</comment>
<feature type="transmembrane region" description="Helical" evidence="1">
    <location>
        <begin position="364"/>
        <end position="383"/>
    </location>
</feature>
<evidence type="ECO:0000313" key="3">
    <source>
        <dbReference type="Proteomes" id="UP001177212"/>
    </source>
</evidence>
<dbReference type="Proteomes" id="UP001177212">
    <property type="component" value="Unassembled WGS sequence"/>
</dbReference>
<feature type="transmembrane region" description="Helical" evidence="1">
    <location>
        <begin position="185"/>
        <end position="203"/>
    </location>
</feature>